<dbReference type="Gramene" id="AET7Gv21362400.34">
    <property type="protein sequence ID" value="AET7Gv21362400.34"/>
    <property type="gene ID" value="AET7Gv21362400"/>
</dbReference>
<dbReference type="Proteomes" id="UP000015105">
    <property type="component" value="Chromosome 7D"/>
</dbReference>
<reference evidence="1" key="3">
    <citation type="journal article" date="2017" name="Nature">
        <title>Genome sequence of the progenitor of the wheat D genome Aegilops tauschii.</title>
        <authorList>
            <person name="Luo M.C."/>
            <person name="Gu Y.Q."/>
            <person name="Puiu D."/>
            <person name="Wang H."/>
            <person name="Twardziok S.O."/>
            <person name="Deal K.R."/>
            <person name="Huo N."/>
            <person name="Zhu T."/>
            <person name="Wang L."/>
            <person name="Wang Y."/>
            <person name="McGuire P.E."/>
            <person name="Liu S."/>
            <person name="Long H."/>
            <person name="Ramasamy R.K."/>
            <person name="Rodriguez J.C."/>
            <person name="Van S.L."/>
            <person name="Yuan L."/>
            <person name="Wang Z."/>
            <person name="Xia Z."/>
            <person name="Xiao L."/>
            <person name="Anderson O.D."/>
            <person name="Ouyang S."/>
            <person name="Liang Y."/>
            <person name="Zimin A.V."/>
            <person name="Pertea G."/>
            <person name="Qi P."/>
            <person name="Bennetzen J.L."/>
            <person name="Dai X."/>
            <person name="Dawson M.W."/>
            <person name="Muller H.G."/>
            <person name="Kugler K."/>
            <person name="Rivarola-Duarte L."/>
            <person name="Spannagl M."/>
            <person name="Mayer K.F.X."/>
            <person name="Lu F.H."/>
            <person name="Bevan M.W."/>
            <person name="Leroy P."/>
            <person name="Li P."/>
            <person name="You F.M."/>
            <person name="Sun Q."/>
            <person name="Liu Z."/>
            <person name="Lyons E."/>
            <person name="Wicker T."/>
            <person name="Salzberg S.L."/>
            <person name="Devos K.M."/>
            <person name="Dvorak J."/>
        </authorList>
    </citation>
    <scope>NUCLEOTIDE SEQUENCE [LARGE SCALE GENOMIC DNA]</scope>
    <source>
        <strain evidence="1">cv. AL8/78</strain>
    </source>
</reference>
<evidence type="ECO:0000313" key="2">
    <source>
        <dbReference type="Proteomes" id="UP000015105"/>
    </source>
</evidence>
<evidence type="ECO:0000313" key="1">
    <source>
        <dbReference type="EnsemblPlants" id="AET7Gv21362400.34"/>
    </source>
</evidence>
<reference evidence="2" key="1">
    <citation type="journal article" date="2014" name="Science">
        <title>Ancient hybridizations among the ancestral genomes of bread wheat.</title>
        <authorList>
            <consortium name="International Wheat Genome Sequencing Consortium,"/>
            <person name="Marcussen T."/>
            <person name="Sandve S.R."/>
            <person name="Heier L."/>
            <person name="Spannagl M."/>
            <person name="Pfeifer M."/>
            <person name="Jakobsen K.S."/>
            <person name="Wulff B.B."/>
            <person name="Steuernagel B."/>
            <person name="Mayer K.F."/>
            <person name="Olsen O.A."/>
        </authorList>
    </citation>
    <scope>NUCLEOTIDE SEQUENCE [LARGE SCALE GENOMIC DNA]</scope>
    <source>
        <strain evidence="2">cv. AL8/78</strain>
    </source>
</reference>
<sequence length="79" mass="8828">MRSPDNNFVQQSFTTAIADEHIRQGAPVCTLLGSAGTWYGIDGLFKRYMILVEFVPFVSCLCITKLSYSENLGRVLCSF</sequence>
<reference evidence="2" key="2">
    <citation type="journal article" date="2017" name="Nat. Plants">
        <title>The Aegilops tauschii genome reveals multiple impacts of transposons.</title>
        <authorList>
            <person name="Zhao G."/>
            <person name="Zou C."/>
            <person name="Li K."/>
            <person name="Wang K."/>
            <person name="Li T."/>
            <person name="Gao L."/>
            <person name="Zhang X."/>
            <person name="Wang H."/>
            <person name="Yang Z."/>
            <person name="Liu X."/>
            <person name="Jiang W."/>
            <person name="Mao L."/>
            <person name="Kong X."/>
            <person name="Jiao Y."/>
            <person name="Jia J."/>
        </authorList>
    </citation>
    <scope>NUCLEOTIDE SEQUENCE [LARGE SCALE GENOMIC DNA]</scope>
    <source>
        <strain evidence="2">cv. AL8/78</strain>
    </source>
</reference>
<name>A0A453TEU1_AEGTS</name>
<dbReference type="EnsemblPlants" id="AET7Gv21362400.34">
    <property type="protein sequence ID" value="AET7Gv21362400.34"/>
    <property type="gene ID" value="AET7Gv21362400"/>
</dbReference>
<dbReference type="AlphaFoldDB" id="A0A453TEU1"/>
<keyword evidence="2" id="KW-1185">Reference proteome</keyword>
<proteinExistence type="predicted"/>
<reference evidence="1" key="5">
    <citation type="journal article" date="2021" name="G3 (Bethesda)">
        <title>Aegilops tauschii genome assembly Aet v5.0 features greater sequence contiguity and improved annotation.</title>
        <authorList>
            <person name="Wang L."/>
            <person name="Zhu T."/>
            <person name="Rodriguez J.C."/>
            <person name="Deal K.R."/>
            <person name="Dubcovsky J."/>
            <person name="McGuire P.E."/>
            <person name="Lux T."/>
            <person name="Spannagl M."/>
            <person name="Mayer K.F.X."/>
            <person name="Baldrich P."/>
            <person name="Meyers B.C."/>
            <person name="Huo N."/>
            <person name="Gu Y.Q."/>
            <person name="Zhou H."/>
            <person name="Devos K.M."/>
            <person name="Bennetzen J.L."/>
            <person name="Unver T."/>
            <person name="Budak H."/>
            <person name="Gulick P.J."/>
            <person name="Galiba G."/>
            <person name="Kalapos B."/>
            <person name="Nelson D.R."/>
            <person name="Li P."/>
            <person name="You F.M."/>
            <person name="Luo M.C."/>
            <person name="Dvorak J."/>
        </authorList>
    </citation>
    <scope>NUCLEOTIDE SEQUENCE [LARGE SCALE GENOMIC DNA]</scope>
    <source>
        <strain evidence="1">cv. AL8/78</strain>
    </source>
</reference>
<accession>A0A453TEU1</accession>
<reference evidence="1" key="4">
    <citation type="submission" date="2019-03" db="UniProtKB">
        <authorList>
            <consortium name="EnsemblPlants"/>
        </authorList>
    </citation>
    <scope>IDENTIFICATION</scope>
</reference>
<organism evidence="1 2">
    <name type="scientific">Aegilops tauschii subsp. strangulata</name>
    <name type="common">Goatgrass</name>
    <dbReference type="NCBI Taxonomy" id="200361"/>
    <lineage>
        <taxon>Eukaryota</taxon>
        <taxon>Viridiplantae</taxon>
        <taxon>Streptophyta</taxon>
        <taxon>Embryophyta</taxon>
        <taxon>Tracheophyta</taxon>
        <taxon>Spermatophyta</taxon>
        <taxon>Magnoliopsida</taxon>
        <taxon>Liliopsida</taxon>
        <taxon>Poales</taxon>
        <taxon>Poaceae</taxon>
        <taxon>BOP clade</taxon>
        <taxon>Pooideae</taxon>
        <taxon>Triticodae</taxon>
        <taxon>Triticeae</taxon>
        <taxon>Triticinae</taxon>
        <taxon>Aegilops</taxon>
    </lineage>
</organism>
<protein>
    <submittedName>
        <fullName evidence="1">Uncharacterized protein</fullName>
    </submittedName>
</protein>